<dbReference type="AlphaFoldDB" id="A0A2S2R5S5"/>
<sequence>MIIDSTAFATEMGVESVFENSRGRIKPRCIRKHFDYEHNDEPVIDPKQQFKIHFYFFTLDVAINSVNDSLEQLKEHNNNFSFFYNLKRLKNLTHEEILKQDLQILLTDGDSKDINGIEMTHELKSVSAMVDDNTL</sequence>
<dbReference type="EMBL" id="GGMS01015509">
    <property type="protein sequence ID" value="MBY84712.1"/>
    <property type="molecule type" value="Transcribed_RNA"/>
</dbReference>
<protein>
    <submittedName>
        <fullName evidence="1">Uncharacterized protein</fullName>
    </submittedName>
</protein>
<name>A0A2S2R5S5_9HEMI</name>
<proteinExistence type="predicted"/>
<organism evidence="1">
    <name type="scientific">Sipha flava</name>
    <name type="common">yellow sugarcane aphid</name>
    <dbReference type="NCBI Taxonomy" id="143950"/>
    <lineage>
        <taxon>Eukaryota</taxon>
        <taxon>Metazoa</taxon>
        <taxon>Ecdysozoa</taxon>
        <taxon>Arthropoda</taxon>
        <taxon>Hexapoda</taxon>
        <taxon>Insecta</taxon>
        <taxon>Pterygota</taxon>
        <taxon>Neoptera</taxon>
        <taxon>Paraneoptera</taxon>
        <taxon>Hemiptera</taxon>
        <taxon>Sternorrhyncha</taxon>
        <taxon>Aphidomorpha</taxon>
        <taxon>Aphidoidea</taxon>
        <taxon>Aphididae</taxon>
        <taxon>Sipha</taxon>
    </lineage>
</organism>
<evidence type="ECO:0000313" key="1">
    <source>
        <dbReference type="EMBL" id="MBY84712.1"/>
    </source>
</evidence>
<gene>
    <name evidence="1" type="ORF">g.112819</name>
</gene>
<reference evidence="1" key="1">
    <citation type="submission" date="2018-04" db="EMBL/GenBank/DDBJ databases">
        <title>Transcriptome assembly of Sipha flava.</title>
        <authorList>
            <person name="Scully E.D."/>
            <person name="Geib S.M."/>
            <person name="Palmer N.A."/>
            <person name="Koch K."/>
            <person name="Bradshaw J."/>
            <person name="Heng-Moss T."/>
            <person name="Sarath G."/>
        </authorList>
    </citation>
    <scope>NUCLEOTIDE SEQUENCE</scope>
</reference>
<accession>A0A2S2R5S5</accession>